<reference evidence="1 2" key="1">
    <citation type="submission" date="2021-06" db="EMBL/GenBank/DDBJ databases">
        <title>Caerostris darwini draft genome.</title>
        <authorList>
            <person name="Kono N."/>
            <person name="Arakawa K."/>
        </authorList>
    </citation>
    <scope>NUCLEOTIDE SEQUENCE [LARGE SCALE GENOMIC DNA]</scope>
</reference>
<evidence type="ECO:0000313" key="1">
    <source>
        <dbReference type="EMBL" id="GIX94761.1"/>
    </source>
</evidence>
<keyword evidence="1" id="KW-0808">Transferase</keyword>
<name>A0AAV4PF42_9ARAC</name>
<keyword evidence="2" id="KW-1185">Reference proteome</keyword>
<organism evidence="1 2">
    <name type="scientific">Caerostris darwini</name>
    <dbReference type="NCBI Taxonomy" id="1538125"/>
    <lineage>
        <taxon>Eukaryota</taxon>
        <taxon>Metazoa</taxon>
        <taxon>Ecdysozoa</taxon>
        <taxon>Arthropoda</taxon>
        <taxon>Chelicerata</taxon>
        <taxon>Arachnida</taxon>
        <taxon>Araneae</taxon>
        <taxon>Araneomorphae</taxon>
        <taxon>Entelegynae</taxon>
        <taxon>Araneoidea</taxon>
        <taxon>Araneidae</taxon>
        <taxon>Caerostris</taxon>
    </lineage>
</organism>
<dbReference type="AlphaFoldDB" id="A0AAV4PF42"/>
<gene>
    <name evidence="1" type="primary">pol_3106</name>
    <name evidence="1" type="ORF">CDAR_385361</name>
</gene>
<keyword evidence="1" id="KW-0695">RNA-directed DNA polymerase</keyword>
<dbReference type="EMBL" id="BPLQ01002656">
    <property type="protein sequence ID" value="GIX94761.1"/>
    <property type="molecule type" value="Genomic_DNA"/>
</dbReference>
<proteinExistence type="predicted"/>
<sequence length="126" mass="15191">MDNKKLPSFSLKTSADADDRIQELSTVYLTCLQESPSPKFKPPPKRLPQHIKDTIKLRNYYRRRWQRTRDPEFLRHYYKSLIDIREAITVFTQQRWQDDIEALTPESTSLWKKCSLLRKQYHNIPP</sequence>
<protein>
    <submittedName>
        <fullName evidence="1">RNA-directed DNA polymerase from mobile element jockey</fullName>
    </submittedName>
</protein>
<evidence type="ECO:0000313" key="2">
    <source>
        <dbReference type="Proteomes" id="UP001054837"/>
    </source>
</evidence>
<keyword evidence="1" id="KW-0548">Nucleotidyltransferase</keyword>
<dbReference type="Proteomes" id="UP001054837">
    <property type="component" value="Unassembled WGS sequence"/>
</dbReference>
<dbReference type="GO" id="GO:0003964">
    <property type="term" value="F:RNA-directed DNA polymerase activity"/>
    <property type="evidence" value="ECO:0007669"/>
    <property type="project" value="UniProtKB-KW"/>
</dbReference>
<accession>A0AAV4PF42</accession>
<comment type="caution">
    <text evidence="1">The sequence shown here is derived from an EMBL/GenBank/DDBJ whole genome shotgun (WGS) entry which is preliminary data.</text>
</comment>